<name>A0A0H4PFY6_9BACT</name>
<proteinExistence type="predicted"/>
<evidence type="ECO:0000313" key="4">
    <source>
        <dbReference type="Proteomes" id="UP000036520"/>
    </source>
</evidence>
<keyword evidence="4" id="KW-1185">Reference proteome</keyword>
<comment type="subcellular location">
    <subcellularLocation>
        <location evidence="1">Cell envelope</location>
    </subcellularLocation>
</comment>
<organism evidence="3 4">
    <name type="scientific">Cyclobacterium amurskyense</name>
    <dbReference type="NCBI Taxonomy" id="320787"/>
    <lineage>
        <taxon>Bacteria</taxon>
        <taxon>Pseudomonadati</taxon>
        <taxon>Bacteroidota</taxon>
        <taxon>Cytophagia</taxon>
        <taxon>Cytophagales</taxon>
        <taxon>Cyclobacteriaceae</taxon>
        <taxon>Cyclobacterium</taxon>
    </lineage>
</organism>
<dbReference type="GO" id="GO:0030313">
    <property type="term" value="C:cell envelope"/>
    <property type="evidence" value="ECO:0007669"/>
    <property type="project" value="UniProtKB-SubCell"/>
</dbReference>
<reference evidence="3 4" key="1">
    <citation type="submission" date="2015-07" db="EMBL/GenBank/DDBJ databases">
        <authorList>
            <person name="Kim K.M."/>
        </authorList>
    </citation>
    <scope>NUCLEOTIDE SEQUENCE [LARGE SCALE GENOMIC DNA]</scope>
    <source>
        <strain evidence="3 4">KCTC 12363</strain>
    </source>
</reference>
<evidence type="ECO:0000313" key="3">
    <source>
        <dbReference type="EMBL" id="AKP53139.1"/>
    </source>
</evidence>
<dbReference type="GO" id="GO:0016829">
    <property type="term" value="F:lyase activity"/>
    <property type="evidence" value="ECO:0007669"/>
    <property type="project" value="InterPro"/>
</dbReference>
<feature type="domain" description="Heparinase II/III-like C-terminal" evidence="2">
    <location>
        <begin position="401"/>
        <end position="564"/>
    </location>
</feature>
<dbReference type="STRING" id="320787.CA2015_3766"/>
<dbReference type="PANTHER" id="PTHR38045">
    <property type="entry name" value="CHROMOSOME 1, WHOLE GENOME SHOTGUN SEQUENCE"/>
    <property type="match status" value="1"/>
</dbReference>
<dbReference type="Gene3D" id="1.50.10.100">
    <property type="entry name" value="Chondroitin AC/alginate lyase"/>
    <property type="match status" value="1"/>
</dbReference>
<evidence type="ECO:0000256" key="1">
    <source>
        <dbReference type="ARBA" id="ARBA00004196"/>
    </source>
</evidence>
<dbReference type="PANTHER" id="PTHR38045:SF1">
    <property type="entry name" value="HEPARINASE II_III-LIKE PROTEIN"/>
    <property type="match status" value="1"/>
</dbReference>
<dbReference type="InterPro" id="IPR008929">
    <property type="entry name" value="Chondroitin_lyas"/>
</dbReference>
<gene>
    <name evidence="3" type="ORF">CA2015_3766</name>
</gene>
<evidence type="ECO:0000259" key="2">
    <source>
        <dbReference type="Pfam" id="PF07940"/>
    </source>
</evidence>
<dbReference type="Pfam" id="PF07940">
    <property type="entry name" value="Hepar_II_III_C"/>
    <property type="match status" value="1"/>
</dbReference>
<dbReference type="KEGG" id="camu:CA2015_3766"/>
<sequence length="622" mass="69537">MHSHRLFSFLSFLAFFILTGLLSVNQAQTSATSPKVKLENPITAAYLKRNLKRTSPKLILTPTIERTLKEKLQSDPLMQSYYQYLQKEAKGILDQPLLKRELEGFRLLFVSRELIQRMSTLAMVYRIERQPEILQRIDVELKAVCAFSDWNPQHFLDIAEMSFGVALALDWAGEDLPKTTVSLAKKALIEKGIIPSFNEDGERMFWINGHNNWNAVCHGGMIAASLAVADVDPELAAKTISRALDKLPNSLKEYAPDGVYPEGPSYWGYGTSYTIIASNTLETAFGSDFGISESPGFMKSAEFLLNATAPSGNYFNFADSGDKYNGGVALLLSWFGAKTADALYFDHFFFENPKEAGRFAGLGLVWLSQMDPKNTGKIAQSWLGKGTNPVAIFRGDSDYFAGMKGGKAQLSHGNMDAGTFVFDLNGVRWVVDPGNQRYYPLNKIGFNLAGHCQDCPRWTLLTKNNRTHSTITVNDEDFNVQGFAPIIDFKDQDQAEVSIDLSNLYFDNTKAVQRKFTKDSKGSLLIEDTFETNENTKSITWGLMTQAEVSLEKNGAVLKQNGKTLHIRILNTDKYNLSVISLDPPPLEIDKTMENLKRIEIRIPAWTLENGKGSLKVRLSED</sequence>
<dbReference type="AlphaFoldDB" id="A0A0H4PFY6"/>
<dbReference type="Gene3D" id="2.70.98.70">
    <property type="match status" value="1"/>
</dbReference>
<dbReference type="SUPFAM" id="SSF48230">
    <property type="entry name" value="Chondroitin AC/alginate lyase"/>
    <property type="match status" value="1"/>
</dbReference>
<accession>A0A0H4PFY6</accession>
<dbReference type="EMBL" id="CP012040">
    <property type="protein sequence ID" value="AKP53139.1"/>
    <property type="molecule type" value="Genomic_DNA"/>
</dbReference>
<dbReference type="Proteomes" id="UP000036520">
    <property type="component" value="Chromosome"/>
</dbReference>
<protein>
    <submittedName>
        <fullName evidence="3">Heparinase II/III family protein</fullName>
    </submittedName>
</protein>
<dbReference type="RefSeq" id="WP_240477841.1">
    <property type="nucleotide sequence ID" value="NZ_CP012040.1"/>
</dbReference>
<dbReference type="InterPro" id="IPR012480">
    <property type="entry name" value="Hepar_II_III_C"/>
</dbReference>